<dbReference type="PANTHER" id="PTHR30151">
    <property type="entry name" value="ALKANE SULFONATE ABC TRANSPORTER-RELATED, MEMBRANE SUBUNIT"/>
    <property type="match status" value="1"/>
</dbReference>
<keyword evidence="9" id="KW-0406">Ion transport</keyword>
<dbReference type="Proteomes" id="UP000831684">
    <property type="component" value="Chromosome"/>
</dbReference>
<keyword evidence="6" id="KW-0997">Cell inner membrane</keyword>
<name>A0A9E6ZTL4_9HYPH</name>
<keyword evidence="7 12" id="KW-0812">Transmembrane</keyword>
<dbReference type="NCBIfam" id="TIGR01183">
    <property type="entry name" value="ntrB"/>
    <property type="match status" value="1"/>
</dbReference>
<evidence type="ECO:0000256" key="9">
    <source>
        <dbReference type="ARBA" id="ARBA00023065"/>
    </source>
</evidence>
<comment type="similarity">
    <text evidence="3 12">Belongs to the binding-protein-dependent transport system permease family.</text>
</comment>
<evidence type="ECO:0000313" key="15">
    <source>
        <dbReference type="Proteomes" id="UP000831684"/>
    </source>
</evidence>
<dbReference type="InterPro" id="IPR005889">
    <property type="entry name" value="NtrB"/>
</dbReference>
<dbReference type="Gene3D" id="1.10.3720.10">
    <property type="entry name" value="MetI-like"/>
    <property type="match status" value="1"/>
</dbReference>
<comment type="function">
    <text evidence="11">Probably part of an ABC transporter complex. Probably responsible for the translocation of the substrate across the membrane.</text>
</comment>
<dbReference type="CDD" id="cd06261">
    <property type="entry name" value="TM_PBP2"/>
    <property type="match status" value="1"/>
</dbReference>
<evidence type="ECO:0000256" key="11">
    <source>
        <dbReference type="ARBA" id="ARBA00056719"/>
    </source>
</evidence>
<evidence type="ECO:0000259" key="13">
    <source>
        <dbReference type="PROSITE" id="PS50928"/>
    </source>
</evidence>
<evidence type="ECO:0000256" key="3">
    <source>
        <dbReference type="ARBA" id="ARBA00009306"/>
    </source>
</evidence>
<evidence type="ECO:0000256" key="7">
    <source>
        <dbReference type="ARBA" id="ARBA00022692"/>
    </source>
</evidence>
<dbReference type="GO" id="GO:0042918">
    <property type="term" value="P:alkanesulfonate transmembrane transport"/>
    <property type="evidence" value="ECO:0007669"/>
    <property type="project" value="UniProtKB-ARBA"/>
</dbReference>
<dbReference type="InterPro" id="IPR000515">
    <property type="entry name" value="MetI-like"/>
</dbReference>
<dbReference type="FunFam" id="1.10.3720.10:FF:000003">
    <property type="entry name" value="Aliphatic sulfonate ABC transporter permease"/>
    <property type="match status" value="1"/>
</dbReference>
<comment type="subcellular location">
    <subcellularLocation>
        <location evidence="1">Cell inner membrane</location>
    </subcellularLocation>
    <subcellularLocation>
        <location evidence="2 12">Cell membrane</location>
        <topology evidence="2 12">Multi-pass membrane protein</topology>
    </subcellularLocation>
</comment>
<feature type="transmembrane region" description="Helical" evidence="12">
    <location>
        <begin position="183"/>
        <end position="204"/>
    </location>
</feature>
<dbReference type="EMBL" id="CP083239">
    <property type="protein sequence ID" value="UOK71504.1"/>
    <property type="molecule type" value="Genomic_DNA"/>
</dbReference>
<evidence type="ECO:0000256" key="8">
    <source>
        <dbReference type="ARBA" id="ARBA00022989"/>
    </source>
</evidence>
<evidence type="ECO:0000256" key="4">
    <source>
        <dbReference type="ARBA" id="ARBA00022448"/>
    </source>
</evidence>
<dbReference type="GO" id="GO:0015112">
    <property type="term" value="F:nitrate transmembrane transporter activity"/>
    <property type="evidence" value="ECO:0007669"/>
    <property type="project" value="InterPro"/>
</dbReference>
<dbReference type="GO" id="GO:0005886">
    <property type="term" value="C:plasma membrane"/>
    <property type="evidence" value="ECO:0007669"/>
    <property type="project" value="UniProtKB-SubCell"/>
</dbReference>
<accession>A0A9E6ZTL4</accession>
<feature type="transmembrane region" description="Helical" evidence="12">
    <location>
        <begin position="277"/>
        <end position="295"/>
    </location>
</feature>
<evidence type="ECO:0000256" key="2">
    <source>
        <dbReference type="ARBA" id="ARBA00004651"/>
    </source>
</evidence>
<feature type="domain" description="ABC transmembrane type-1" evidence="13">
    <location>
        <begin position="119"/>
        <end position="296"/>
    </location>
</feature>
<reference evidence="14" key="1">
    <citation type="submission" date="2021-09" db="EMBL/GenBank/DDBJ databases">
        <title>Network and meta-omics reveal the key degrader and cooperation patterns in an efficient 1,4-dioxane-degrading microbial community.</title>
        <authorList>
            <person name="Dai C."/>
        </authorList>
    </citation>
    <scope>NUCLEOTIDE SEQUENCE</scope>
    <source>
        <strain evidence="14">ZM13</strain>
    </source>
</reference>
<dbReference type="SUPFAM" id="SSF161098">
    <property type="entry name" value="MetI-like"/>
    <property type="match status" value="1"/>
</dbReference>
<dbReference type="Pfam" id="PF00528">
    <property type="entry name" value="BPD_transp_1"/>
    <property type="match status" value="1"/>
</dbReference>
<protein>
    <submittedName>
        <fullName evidence="14">Nitrate ABC transporter permease</fullName>
    </submittedName>
</protein>
<evidence type="ECO:0000313" key="14">
    <source>
        <dbReference type="EMBL" id="UOK71504.1"/>
    </source>
</evidence>
<feature type="transmembrane region" description="Helical" evidence="12">
    <location>
        <begin position="127"/>
        <end position="145"/>
    </location>
</feature>
<keyword evidence="8 12" id="KW-1133">Transmembrane helix</keyword>
<gene>
    <name evidence="14" type="primary">ntrB</name>
    <name evidence="14" type="ORF">K9D25_01900</name>
</gene>
<organism evidence="14 15">
    <name type="scientific">Ancylobacter polymorphus</name>
    <dbReference type="NCBI Taxonomy" id="223390"/>
    <lineage>
        <taxon>Bacteria</taxon>
        <taxon>Pseudomonadati</taxon>
        <taxon>Pseudomonadota</taxon>
        <taxon>Alphaproteobacteria</taxon>
        <taxon>Hyphomicrobiales</taxon>
        <taxon>Xanthobacteraceae</taxon>
        <taxon>Ancylobacter</taxon>
    </lineage>
</organism>
<dbReference type="PROSITE" id="PS50928">
    <property type="entry name" value="ABC_TM1"/>
    <property type="match status" value="1"/>
</dbReference>
<sequence>MSVPARDNVPTLDSAAVRESLPLGGTKVAAFPKVQALTVATTRTRPRGAGLVKLARKVAGEVVPPLIPLVVLLGVWELLCAGPDAALPPPSRVLADTWELITDPFYDRGGLDKGLFWHLLASLQRVMLGYSLAAVGGVAVGTLIGQSQWAMRSLDPLFQVLRTVPPLAWLPLALAAFKSGEPSAIFVIFITAVWPIIINTAVGIRNIPEDYRNVARVLQLNPFEYAVKIMIPAAAPYIFTGLRIGIGLSWLAIVAAEMLIGGVGIGFFIWDAWNSSLISDIIVALIYVGIIGFFLDRSVALVGVLVTRGTATS</sequence>
<dbReference type="KEGG" id="apol:K9D25_01900"/>
<evidence type="ECO:0000256" key="12">
    <source>
        <dbReference type="RuleBase" id="RU363032"/>
    </source>
</evidence>
<evidence type="ECO:0000256" key="6">
    <source>
        <dbReference type="ARBA" id="ARBA00022519"/>
    </source>
</evidence>
<dbReference type="GO" id="GO:0006811">
    <property type="term" value="P:monoatomic ion transport"/>
    <property type="evidence" value="ECO:0007669"/>
    <property type="project" value="UniProtKB-KW"/>
</dbReference>
<feature type="transmembrane region" description="Helical" evidence="12">
    <location>
        <begin position="250"/>
        <end position="270"/>
    </location>
</feature>
<evidence type="ECO:0000256" key="10">
    <source>
        <dbReference type="ARBA" id="ARBA00023136"/>
    </source>
</evidence>
<keyword evidence="4 12" id="KW-0813">Transport</keyword>
<dbReference type="InterPro" id="IPR035906">
    <property type="entry name" value="MetI-like_sf"/>
</dbReference>
<evidence type="ECO:0000256" key="5">
    <source>
        <dbReference type="ARBA" id="ARBA00022475"/>
    </source>
</evidence>
<keyword evidence="5" id="KW-1003">Cell membrane</keyword>
<dbReference type="AlphaFoldDB" id="A0A9E6ZTL4"/>
<evidence type="ECO:0000256" key="1">
    <source>
        <dbReference type="ARBA" id="ARBA00004533"/>
    </source>
</evidence>
<keyword evidence="10 12" id="KW-0472">Membrane</keyword>
<dbReference type="PANTHER" id="PTHR30151:SF7">
    <property type="entry name" value="NITRATE IMPORT PERMEASE PROTEIN NRTB"/>
    <property type="match status" value="1"/>
</dbReference>
<dbReference type="RefSeq" id="WP_244378719.1">
    <property type="nucleotide sequence ID" value="NZ_CP083239.1"/>
</dbReference>
<proteinExistence type="inferred from homology"/>